<dbReference type="PANTHER" id="PTHR43047:SF72">
    <property type="entry name" value="OSMOSENSING HISTIDINE PROTEIN KINASE SLN1"/>
    <property type="match status" value="1"/>
</dbReference>
<dbReference type="Gene3D" id="1.10.287.130">
    <property type="match status" value="1"/>
</dbReference>
<dbReference type="CDD" id="cd00130">
    <property type="entry name" value="PAS"/>
    <property type="match status" value="1"/>
</dbReference>
<dbReference type="NCBIfam" id="TIGR00229">
    <property type="entry name" value="sensory_box"/>
    <property type="match status" value="1"/>
</dbReference>
<comment type="catalytic activity">
    <reaction evidence="1">
        <text>ATP + protein L-histidine = ADP + protein N-phospho-L-histidine.</text>
        <dbReference type="EC" id="2.7.13.3"/>
    </reaction>
</comment>
<dbReference type="SUPFAM" id="SSF47384">
    <property type="entry name" value="Homodimeric domain of signal transducing histidine kinase"/>
    <property type="match status" value="1"/>
</dbReference>
<dbReference type="SMART" id="SM00086">
    <property type="entry name" value="PAC"/>
    <property type="match status" value="1"/>
</dbReference>
<dbReference type="EC" id="2.7.13.3" evidence="2"/>
<dbReference type="Pfam" id="PF08447">
    <property type="entry name" value="PAS_3"/>
    <property type="match status" value="1"/>
</dbReference>
<dbReference type="InterPro" id="IPR003594">
    <property type="entry name" value="HATPase_dom"/>
</dbReference>
<dbReference type="SMART" id="SM00387">
    <property type="entry name" value="HATPase_c"/>
    <property type="match status" value="1"/>
</dbReference>
<dbReference type="InterPro" id="IPR001610">
    <property type="entry name" value="PAC"/>
</dbReference>
<dbReference type="InterPro" id="IPR004358">
    <property type="entry name" value="Sig_transdc_His_kin-like_C"/>
</dbReference>
<dbReference type="InterPro" id="IPR036097">
    <property type="entry name" value="HisK_dim/P_sf"/>
</dbReference>
<dbReference type="PANTHER" id="PTHR43047">
    <property type="entry name" value="TWO-COMPONENT HISTIDINE PROTEIN KINASE"/>
    <property type="match status" value="1"/>
</dbReference>
<dbReference type="InterPro" id="IPR011006">
    <property type="entry name" value="CheY-like_superfamily"/>
</dbReference>
<dbReference type="SMART" id="SM00448">
    <property type="entry name" value="REC"/>
    <property type="match status" value="1"/>
</dbReference>
<evidence type="ECO:0000313" key="12">
    <source>
        <dbReference type="Proteomes" id="UP001416858"/>
    </source>
</evidence>
<evidence type="ECO:0000256" key="1">
    <source>
        <dbReference type="ARBA" id="ARBA00000085"/>
    </source>
</evidence>
<evidence type="ECO:0000256" key="6">
    <source>
        <dbReference type="PROSITE-ProRule" id="PRU00169"/>
    </source>
</evidence>
<evidence type="ECO:0000256" key="7">
    <source>
        <dbReference type="SAM" id="MobiDB-lite"/>
    </source>
</evidence>
<dbReference type="CDD" id="cd00082">
    <property type="entry name" value="HisKA"/>
    <property type="match status" value="1"/>
</dbReference>
<dbReference type="SMART" id="SM00388">
    <property type="entry name" value="HisKA"/>
    <property type="match status" value="1"/>
</dbReference>
<name>A0ABP9VTS4_9BACT</name>
<keyword evidence="3 6" id="KW-0597">Phosphoprotein</keyword>
<comment type="caution">
    <text evidence="11">The sequence shown here is derived from an EMBL/GenBank/DDBJ whole genome shotgun (WGS) entry which is preliminary data.</text>
</comment>
<dbReference type="Gene3D" id="2.10.70.100">
    <property type="match status" value="1"/>
</dbReference>
<proteinExistence type="predicted"/>
<dbReference type="CDD" id="cd17546">
    <property type="entry name" value="REC_hyHK_CKI1_RcsC-like"/>
    <property type="match status" value="1"/>
</dbReference>
<dbReference type="Gene3D" id="3.40.50.2300">
    <property type="match status" value="1"/>
</dbReference>
<dbReference type="PROSITE" id="PS50113">
    <property type="entry name" value="PAC"/>
    <property type="match status" value="1"/>
</dbReference>
<evidence type="ECO:0000259" key="9">
    <source>
        <dbReference type="PROSITE" id="PS50110"/>
    </source>
</evidence>
<dbReference type="SUPFAM" id="SSF52172">
    <property type="entry name" value="CheY-like"/>
    <property type="match status" value="1"/>
</dbReference>
<organism evidence="11 12">
    <name type="scientific">Novipirellula caenicola</name>
    <dbReference type="NCBI Taxonomy" id="1536901"/>
    <lineage>
        <taxon>Bacteria</taxon>
        <taxon>Pseudomonadati</taxon>
        <taxon>Planctomycetota</taxon>
        <taxon>Planctomycetia</taxon>
        <taxon>Pirellulales</taxon>
        <taxon>Pirellulaceae</taxon>
        <taxon>Novipirellula</taxon>
    </lineage>
</organism>
<evidence type="ECO:0000313" key="11">
    <source>
        <dbReference type="EMBL" id="GAA5508558.1"/>
    </source>
</evidence>
<dbReference type="GO" id="GO:0016301">
    <property type="term" value="F:kinase activity"/>
    <property type="evidence" value="ECO:0007669"/>
    <property type="project" value="UniProtKB-KW"/>
</dbReference>
<dbReference type="RefSeq" id="WP_345685337.1">
    <property type="nucleotide sequence ID" value="NZ_BAABRO010000010.1"/>
</dbReference>
<keyword evidence="5 11" id="KW-0418">Kinase</keyword>
<dbReference type="Gene3D" id="3.30.565.10">
    <property type="entry name" value="Histidine kinase-like ATPase, C-terminal domain"/>
    <property type="match status" value="1"/>
</dbReference>
<dbReference type="InterPro" id="IPR003661">
    <property type="entry name" value="HisK_dim/P_dom"/>
</dbReference>
<keyword evidence="4" id="KW-0808">Transferase</keyword>
<feature type="domain" description="PAC" evidence="10">
    <location>
        <begin position="284"/>
        <end position="339"/>
    </location>
</feature>
<evidence type="ECO:0000259" key="8">
    <source>
        <dbReference type="PROSITE" id="PS50109"/>
    </source>
</evidence>
<dbReference type="InterPro" id="IPR005467">
    <property type="entry name" value="His_kinase_dom"/>
</dbReference>
<dbReference type="InterPro" id="IPR013655">
    <property type="entry name" value="PAS_fold_3"/>
</dbReference>
<evidence type="ECO:0000256" key="3">
    <source>
        <dbReference type="ARBA" id="ARBA00022553"/>
    </source>
</evidence>
<dbReference type="Pfam" id="PF02518">
    <property type="entry name" value="HATPase_c"/>
    <property type="match status" value="1"/>
</dbReference>
<protein>
    <recommendedName>
        <fullName evidence="2">histidine kinase</fullName>
        <ecNumber evidence="2">2.7.13.3</ecNumber>
    </recommendedName>
</protein>
<evidence type="ECO:0000259" key="10">
    <source>
        <dbReference type="PROSITE" id="PS50113"/>
    </source>
</evidence>
<dbReference type="SUPFAM" id="SSF55874">
    <property type="entry name" value="ATPase domain of HSP90 chaperone/DNA topoisomerase II/histidine kinase"/>
    <property type="match status" value="1"/>
</dbReference>
<dbReference type="InterPro" id="IPR036890">
    <property type="entry name" value="HATPase_C_sf"/>
</dbReference>
<dbReference type="Gene3D" id="3.30.450.20">
    <property type="entry name" value="PAS domain"/>
    <property type="match status" value="1"/>
</dbReference>
<dbReference type="PROSITE" id="PS50110">
    <property type="entry name" value="RESPONSE_REGULATORY"/>
    <property type="match status" value="1"/>
</dbReference>
<feature type="modified residue" description="4-aspartylphosphate" evidence="6">
    <location>
        <position position="680"/>
    </location>
</feature>
<dbReference type="PROSITE" id="PS50109">
    <property type="entry name" value="HIS_KIN"/>
    <property type="match status" value="1"/>
</dbReference>
<gene>
    <name evidence="11" type="primary">rcsC_18</name>
    <name evidence="11" type="ORF">Rcae01_04025</name>
</gene>
<evidence type="ECO:0000256" key="4">
    <source>
        <dbReference type="ARBA" id="ARBA00022679"/>
    </source>
</evidence>
<feature type="region of interest" description="Disordered" evidence="7">
    <location>
        <begin position="573"/>
        <end position="620"/>
    </location>
</feature>
<evidence type="ECO:0000256" key="2">
    <source>
        <dbReference type="ARBA" id="ARBA00012438"/>
    </source>
</evidence>
<dbReference type="Pfam" id="PF00072">
    <property type="entry name" value="Response_reg"/>
    <property type="match status" value="1"/>
</dbReference>
<reference evidence="11 12" key="1">
    <citation type="submission" date="2024-02" db="EMBL/GenBank/DDBJ databases">
        <title>Rhodopirellula caenicola NBRC 110016.</title>
        <authorList>
            <person name="Ichikawa N."/>
            <person name="Katano-Makiyama Y."/>
            <person name="Hidaka K."/>
        </authorList>
    </citation>
    <scope>NUCLEOTIDE SEQUENCE [LARGE SCALE GENOMIC DNA]</scope>
    <source>
        <strain evidence="11 12">NBRC 110016</strain>
    </source>
</reference>
<dbReference type="Pfam" id="PF00512">
    <property type="entry name" value="HisKA"/>
    <property type="match status" value="1"/>
</dbReference>
<dbReference type="EMBL" id="BAABRO010000010">
    <property type="protein sequence ID" value="GAA5508558.1"/>
    <property type="molecule type" value="Genomic_DNA"/>
</dbReference>
<keyword evidence="12" id="KW-1185">Reference proteome</keyword>
<dbReference type="SUPFAM" id="SSF55785">
    <property type="entry name" value="PYP-like sensor domain (PAS domain)"/>
    <property type="match status" value="1"/>
</dbReference>
<evidence type="ECO:0000256" key="5">
    <source>
        <dbReference type="ARBA" id="ARBA00022777"/>
    </source>
</evidence>
<dbReference type="InterPro" id="IPR000014">
    <property type="entry name" value="PAS"/>
</dbReference>
<feature type="compositionally biased region" description="Low complexity" evidence="7">
    <location>
        <begin position="581"/>
        <end position="602"/>
    </location>
</feature>
<feature type="compositionally biased region" description="Polar residues" evidence="7">
    <location>
        <begin position="603"/>
        <end position="614"/>
    </location>
</feature>
<dbReference type="Proteomes" id="UP001416858">
    <property type="component" value="Unassembled WGS sequence"/>
</dbReference>
<accession>A0ABP9VTS4</accession>
<sequence>MNLAEMLEWIASLATLETRHEKAEQFARVLGIDHLIVFAEDTDVDQLLPIAGFPQTLPDGQTWQTFLRACRKSARHTATLCYPVRDQSWNASGISIGSLVIVLLGDPQAAAKACDLIQRTHRGWELFAYGVAGELASAKAARHALDARDAAEQSRRLLLSLDSARRELQDAVVAADQEIERRRIAEAEVSRLLLAEKQFSRLLAENEARLRLAARAAGFGTYYGDVQANQVSLSREFMQLLGLPADHNDTIRLKRLLSAVHRDDRDRVARKMDQSLDPSGNGEFQDEHRIVRPDGSVRWVMMRGSTVFAGDPPARHPSHIAGVAMDITERHRYEEQLKTARHAAEAANEAKSQFLANMSHEIRTPMTAILGFTELLNSRLQSREDKACLETIKANGDHLCEILNDILDLAKIEAGKVDVRRQPHRVAALINHVHTLLSGRAAEKGLEFHVQYDGPIPDLIWTDVKMLRQILINLVGNAIKFTDQGEVRIVVRCHTQPTRLEIAVMDTGIGIPPDDFATVFTPFEQLDNSATRQHGGTGLGLAITRRLVDLLGGTIDVESEVNKGSTFRFTVPTETLPHDQSSPTPATATPATSAASINSATSEDANPNHVSQDDQTADEMPGISGRILAVDDSRDIRFLVQAFVRAAGGEILSATNGSEGIQKWRSYRDKGIPIDAILMDMQMPVMDGITATKQLRDQGFQGPIIALTANALSRDQQRCLDAGYSDFLTKPIDRRELLAKLSHWLGNDAT</sequence>
<feature type="domain" description="Histidine kinase" evidence="8">
    <location>
        <begin position="357"/>
        <end position="575"/>
    </location>
</feature>
<dbReference type="InterPro" id="IPR000700">
    <property type="entry name" value="PAS-assoc_C"/>
</dbReference>
<dbReference type="InterPro" id="IPR035965">
    <property type="entry name" value="PAS-like_dom_sf"/>
</dbReference>
<dbReference type="PRINTS" id="PR00344">
    <property type="entry name" value="BCTRLSENSOR"/>
</dbReference>
<dbReference type="CDD" id="cd16922">
    <property type="entry name" value="HATPase_EvgS-ArcB-TorS-like"/>
    <property type="match status" value="1"/>
</dbReference>
<dbReference type="InterPro" id="IPR001789">
    <property type="entry name" value="Sig_transdc_resp-reg_receiver"/>
</dbReference>
<feature type="domain" description="Response regulatory" evidence="9">
    <location>
        <begin position="626"/>
        <end position="745"/>
    </location>
</feature>